<accession>A0A8H5F5L7</accession>
<dbReference type="EMBL" id="JAACJM010000386">
    <property type="protein sequence ID" value="KAF5324417.1"/>
    <property type="molecule type" value="Genomic_DNA"/>
</dbReference>
<comment type="caution">
    <text evidence="2">The sequence shown here is derived from an EMBL/GenBank/DDBJ whole genome shotgun (WGS) entry which is preliminary data.</text>
</comment>
<proteinExistence type="predicted"/>
<evidence type="ECO:0000313" key="3">
    <source>
        <dbReference type="Proteomes" id="UP000559256"/>
    </source>
</evidence>
<protein>
    <submittedName>
        <fullName evidence="2">Uncharacterized protein</fullName>
    </submittedName>
</protein>
<sequence length="133" mass="14395">MYKILKIRRDLSVYWSVNFCGDQLGLPHAPAMWASMTVVYPQIILLTASLLFTVSPYCPPNLPVVFGRDIADACIRFSSPLVHTQLPPIYGFPPGSHNPGSHPNHPPSHASSHGAALPNQGSAITFYPSGTLS</sequence>
<evidence type="ECO:0000256" key="1">
    <source>
        <dbReference type="SAM" id="MobiDB-lite"/>
    </source>
</evidence>
<reference evidence="2 3" key="1">
    <citation type="journal article" date="2020" name="ISME J.">
        <title>Uncovering the hidden diversity of litter-decomposition mechanisms in mushroom-forming fungi.</title>
        <authorList>
            <person name="Floudas D."/>
            <person name="Bentzer J."/>
            <person name="Ahren D."/>
            <person name="Johansson T."/>
            <person name="Persson P."/>
            <person name="Tunlid A."/>
        </authorList>
    </citation>
    <scope>NUCLEOTIDE SEQUENCE [LARGE SCALE GENOMIC DNA]</scope>
    <source>
        <strain evidence="2 3">CBS 291.85</strain>
    </source>
</reference>
<evidence type="ECO:0000313" key="2">
    <source>
        <dbReference type="EMBL" id="KAF5324417.1"/>
    </source>
</evidence>
<keyword evidence="3" id="KW-1185">Reference proteome</keyword>
<feature type="region of interest" description="Disordered" evidence="1">
    <location>
        <begin position="93"/>
        <end position="115"/>
    </location>
</feature>
<dbReference type="Proteomes" id="UP000559256">
    <property type="component" value="Unassembled WGS sequence"/>
</dbReference>
<name>A0A8H5F5L7_9AGAR</name>
<gene>
    <name evidence="2" type="ORF">D9758_018975</name>
</gene>
<dbReference type="AlphaFoldDB" id="A0A8H5F5L7"/>
<organism evidence="2 3">
    <name type="scientific">Tetrapyrgos nigripes</name>
    <dbReference type="NCBI Taxonomy" id="182062"/>
    <lineage>
        <taxon>Eukaryota</taxon>
        <taxon>Fungi</taxon>
        <taxon>Dikarya</taxon>
        <taxon>Basidiomycota</taxon>
        <taxon>Agaricomycotina</taxon>
        <taxon>Agaricomycetes</taxon>
        <taxon>Agaricomycetidae</taxon>
        <taxon>Agaricales</taxon>
        <taxon>Marasmiineae</taxon>
        <taxon>Marasmiaceae</taxon>
        <taxon>Tetrapyrgos</taxon>
    </lineage>
</organism>